<name>A0A1J8QU91_9AGAM</name>
<evidence type="ECO:0000313" key="1">
    <source>
        <dbReference type="EMBL" id="OJA16953.1"/>
    </source>
</evidence>
<proteinExistence type="predicted"/>
<sequence length="104" mass="11941">MISMGSPHCTGATISIYMTAELVLKHLCYNEHSEIKMELTAMRTVYPLIAKNLIPIATWDFRIFDPEDEEPPMSRMCQDEADPLPGEVRLGVWVWLLEMRGTRT</sequence>
<keyword evidence="2" id="KW-1185">Reference proteome</keyword>
<evidence type="ECO:0000313" key="2">
    <source>
        <dbReference type="Proteomes" id="UP000183567"/>
    </source>
</evidence>
<comment type="caution">
    <text evidence="1">The sequence shown here is derived from an EMBL/GenBank/DDBJ whole genome shotgun (WGS) entry which is preliminary data.</text>
</comment>
<organism evidence="1 2">
    <name type="scientific">Rhizopogon vesiculosus</name>
    <dbReference type="NCBI Taxonomy" id="180088"/>
    <lineage>
        <taxon>Eukaryota</taxon>
        <taxon>Fungi</taxon>
        <taxon>Dikarya</taxon>
        <taxon>Basidiomycota</taxon>
        <taxon>Agaricomycotina</taxon>
        <taxon>Agaricomycetes</taxon>
        <taxon>Agaricomycetidae</taxon>
        <taxon>Boletales</taxon>
        <taxon>Suillineae</taxon>
        <taxon>Rhizopogonaceae</taxon>
        <taxon>Rhizopogon</taxon>
    </lineage>
</organism>
<dbReference type="EMBL" id="LVVM01002231">
    <property type="protein sequence ID" value="OJA16953.1"/>
    <property type="molecule type" value="Genomic_DNA"/>
</dbReference>
<reference evidence="1 2" key="1">
    <citation type="submission" date="2016-03" db="EMBL/GenBank/DDBJ databases">
        <title>Comparative genomics of the ectomycorrhizal sister species Rhizopogon vinicolor and Rhizopogon vesiculosus (Basidiomycota: Boletales) reveals a divergence of the mating type B locus.</title>
        <authorList>
            <person name="Mujic A.B."/>
            <person name="Kuo A."/>
            <person name="Tritt A."/>
            <person name="Lipzen A."/>
            <person name="Chen C."/>
            <person name="Johnson J."/>
            <person name="Sharma A."/>
            <person name="Barry K."/>
            <person name="Grigoriev I.V."/>
            <person name="Spatafora J.W."/>
        </authorList>
    </citation>
    <scope>NUCLEOTIDE SEQUENCE [LARGE SCALE GENOMIC DNA]</scope>
    <source>
        <strain evidence="1 2">AM-OR11-056</strain>
    </source>
</reference>
<accession>A0A1J8QU91</accession>
<gene>
    <name evidence="1" type="ORF">AZE42_09456</name>
</gene>
<dbReference type="Proteomes" id="UP000183567">
    <property type="component" value="Unassembled WGS sequence"/>
</dbReference>
<protein>
    <submittedName>
        <fullName evidence="1">Uncharacterized protein</fullName>
    </submittedName>
</protein>
<dbReference type="AlphaFoldDB" id="A0A1J8QU91"/>